<reference evidence="2" key="2">
    <citation type="journal article" date="2023" name="MicrobiologyOpen">
        <title>Genomics of the tumorigenes clade of the family Rhizobiaceae and description of Rhizobium rhododendri sp. nov.</title>
        <authorList>
            <person name="Kuzmanovic N."/>
            <person name="diCenzo G.C."/>
            <person name="Bunk B."/>
            <person name="Sproeer C."/>
            <person name="Fruehling A."/>
            <person name="Neumann-Schaal M."/>
            <person name="Overmann J."/>
            <person name="Smalla K."/>
        </authorList>
    </citation>
    <scope>NUCLEOTIDE SEQUENCE</scope>
    <source>
        <strain evidence="2">Rho-6.2</strain>
    </source>
</reference>
<evidence type="ECO:0000313" key="3">
    <source>
        <dbReference type="Proteomes" id="UP000318939"/>
    </source>
</evidence>
<dbReference type="Pfam" id="PF10990">
    <property type="entry name" value="DUF2809"/>
    <property type="match status" value="1"/>
</dbReference>
<keyword evidence="3" id="KW-1185">Reference proteome</keyword>
<reference evidence="2" key="1">
    <citation type="journal article" date="2019" name="Phytopathology">
        <title>A Novel Group of Rhizobium tumorigenes-Like Agrobacteria Associated with Crown Gall Disease of Rhododendron and Blueberry.</title>
        <authorList>
            <person name="Kuzmanovic N."/>
            <person name="Behrens P."/>
            <person name="Idczak E."/>
            <person name="Wagner S."/>
            <person name="Gotz M."/>
            <person name="Sproer C."/>
            <person name="Bunk B."/>
            <person name="Overmann J."/>
            <person name="Smalla K."/>
        </authorList>
    </citation>
    <scope>NUCLEOTIDE SEQUENCE</scope>
    <source>
        <strain evidence="2">Rho-6.2</strain>
    </source>
</reference>
<protein>
    <submittedName>
        <fullName evidence="2">DUF2809 domain-containing protein</fullName>
    </submittedName>
</protein>
<proteinExistence type="predicted"/>
<feature type="transmembrane region" description="Helical" evidence="1">
    <location>
        <begin position="92"/>
        <end position="111"/>
    </location>
</feature>
<dbReference type="InterPro" id="IPR021257">
    <property type="entry name" value="DUF2809"/>
</dbReference>
<feature type="transmembrane region" description="Helical" evidence="1">
    <location>
        <begin position="53"/>
        <end position="72"/>
    </location>
</feature>
<keyword evidence="1" id="KW-0812">Transmembrane</keyword>
<dbReference type="Proteomes" id="UP000318939">
    <property type="component" value="Chromosome"/>
</dbReference>
<organism evidence="2 3">
    <name type="scientific">Rhizobium rhododendri</name>
    <dbReference type="NCBI Taxonomy" id="2506430"/>
    <lineage>
        <taxon>Bacteria</taxon>
        <taxon>Pseudomonadati</taxon>
        <taxon>Pseudomonadota</taxon>
        <taxon>Alphaproteobacteria</taxon>
        <taxon>Hyphomicrobiales</taxon>
        <taxon>Rhizobiaceae</taxon>
        <taxon>Rhizobium/Agrobacterium group</taxon>
        <taxon>Rhizobium</taxon>
    </lineage>
</organism>
<evidence type="ECO:0000256" key="1">
    <source>
        <dbReference type="SAM" id="Phobius"/>
    </source>
</evidence>
<dbReference type="EMBL" id="CP117267">
    <property type="protein sequence ID" value="WFS23985.1"/>
    <property type="molecule type" value="Genomic_DNA"/>
</dbReference>
<name>A0ABY8IKQ2_9HYPH</name>
<feature type="transmembrane region" description="Helical" evidence="1">
    <location>
        <begin position="28"/>
        <end position="46"/>
    </location>
</feature>
<accession>A0ABY8IKQ2</accession>
<keyword evidence="1" id="KW-0472">Membrane</keyword>
<keyword evidence="1" id="KW-1133">Transmembrane helix</keyword>
<gene>
    <name evidence="2" type="ORF">PR018_05645</name>
</gene>
<dbReference type="RefSeq" id="WP_142822291.1">
    <property type="nucleotide sequence ID" value="NZ_CP117267.1"/>
</dbReference>
<sequence length="124" mass="13145">MGIAIIAAGLALRRYGYGLNLPFVVVKYGGSALWGAMVYFLIAVLAPNSRRASIACAAMVISTAVELFRLYHTPPLDAFRLTAGGALLLGRVFSLTNIIVYGIGIVAASAFDRFLAARSPILPK</sequence>
<evidence type="ECO:0000313" key="2">
    <source>
        <dbReference type="EMBL" id="WFS23985.1"/>
    </source>
</evidence>